<dbReference type="PANTHER" id="PTHR11811">
    <property type="entry name" value="6-PHOSPHOGLUCONATE DEHYDROGENASE"/>
    <property type="match status" value="1"/>
</dbReference>
<dbReference type="SUPFAM" id="SSF51735">
    <property type="entry name" value="NAD(P)-binding Rossmann-fold domains"/>
    <property type="match status" value="1"/>
</dbReference>
<dbReference type="NCBIfam" id="TIGR00872">
    <property type="entry name" value="gnd_rel"/>
    <property type="match status" value="1"/>
</dbReference>
<evidence type="ECO:0000256" key="3">
    <source>
        <dbReference type="ARBA" id="ARBA00023064"/>
    </source>
</evidence>
<dbReference type="Proteomes" id="UP000000263">
    <property type="component" value="Chromosome"/>
</dbReference>
<dbReference type="GO" id="GO:0019521">
    <property type="term" value="P:D-gluconate metabolic process"/>
    <property type="evidence" value="ECO:0007669"/>
    <property type="project" value="UniProtKB-KW"/>
</dbReference>
<dbReference type="GO" id="GO:0050661">
    <property type="term" value="F:NADP binding"/>
    <property type="evidence" value="ECO:0007669"/>
    <property type="project" value="InterPro"/>
</dbReference>
<dbReference type="GO" id="GO:0006098">
    <property type="term" value="P:pentose-phosphate shunt"/>
    <property type="evidence" value="ECO:0007669"/>
    <property type="project" value="InterPro"/>
</dbReference>
<proteinExistence type="inferred from homology"/>
<dbReference type="RefSeq" id="WP_012119479.1">
    <property type="nucleotide sequence ID" value="NC_009767.1"/>
</dbReference>
<keyword evidence="6" id="KW-1185">Reference proteome</keyword>
<dbReference type="InterPro" id="IPR013328">
    <property type="entry name" value="6PGD_dom2"/>
</dbReference>
<dbReference type="KEGG" id="rca:Rcas_0935"/>
<dbReference type="eggNOG" id="COG1023">
    <property type="taxonomic scope" value="Bacteria"/>
</dbReference>
<dbReference type="AlphaFoldDB" id="A7NHV2"/>
<dbReference type="InterPro" id="IPR006115">
    <property type="entry name" value="6PGDH_NADP-bd"/>
</dbReference>
<dbReference type="Pfam" id="PF00393">
    <property type="entry name" value="6PGD"/>
    <property type="match status" value="1"/>
</dbReference>
<protein>
    <submittedName>
        <fullName evidence="5">6-phosphogluconate dehydrogenase, decarboxylating</fullName>
    </submittedName>
</protein>
<dbReference type="SMART" id="SM01350">
    <property type="entry name" value="6PGD"/>
    <property type="match status" value="1"/>
</dbReference>
<gene>
    <name evidence="5" type="ordered locus">Rcas_0935</name>
</gene>
<evidence type="ECO:0000313" key="6">
    <source>
        <dbReference type="Proteomes" id="UP000000263"/>
    </source>
</evidence>
<dbReference type="PRINTS" id="PR00076">
    <property type="entry name" value="6PGDHDRGNASE"/>
</dbReference>
<accession>A7NHV2</accession>
<dbReference type="STRING" id="383372.Rcas_0935"/>
<dbReference type="InterPro" id="IPR004849">
    <property type="entry name" value="6DGDH_YqeC"/>
</dbReference>
<reference evidence="5 6" key="1">
    <citation type="submission" date="2007-08" db="EMBL/GenBank/DDBJ databases">
        <title>Complete sequence of Roseiflexus castenholzii DSM 13941.</title>
        <authorList>
            <consortium name="US DOE Joint Genome Institute"/>
            <person name="Copeland A."/>
            <person name="Lucas S."/>
            <person name="Lapidus A."/>
            <person name="Barry K."/>
            <person name="Glavina del Rio T."/>
            <person name="Dalin E."/>
            <person name="Tice H."/>
            <person name="Pitluck S."/>
            <person name="Thompson L.S."/>
            <person name="Brettin T."/>
            <person name="Bruce D."/>
            <person name="Detter J.C."/>
            <person name="Han C."/>
            <person name="Tapia R."/>
            <person name="Schmutz J."/>
            <person name="Larimer F."/>
            <person name="Land M."/>
            <person name="Hauser L."/>
            <person name="Kyrpides N."/>
            <person name="Mikhailova N."/>
            <person name="Bryant D.A."/>
            <person name="Hanada S."/>
            <person name="Tsukatani Y."/>
            <person name="Richardson P."/>
        </authorList>
    </citation>
    <scope>NUCLEOTIDE SEQUENCE [LARGE SCALE GENOMIC DNA]</scope>
    <source>
        <strain evidence="6">DSM 13941 / HLO8</strain>
    </source>
</reference>
<dbReference type="InterPro" id="IPR008927">
    <property type="entry name" value="6-PGluconate_DH-like_C_sf"/>
</dbReference>
<evidence type="ECO:0000259" key="4">
    <source>
        <dbReference type="SMART" id="SM01350"/>
    </source>
</evidence>
<evidence type="ECO:0000256" key="2">
    <source>
        <dbReference type="ARBA" id="ARBA00023002"/>
    </source>
</evidence>
<dbReference type="HOGENOM" id="CLU_024540_0_0_0"/>
<name>A7NHV2_ROSCS</name>
<evidence type="ECO:0000313" key="5">
    <source>
        <dbReference type="EMBL" id="ABU57049.1"/>
    </source>
</evidence>
<comment type="similarity">
    <text evidence="1">Belongs to the 6-phosphogluconate dehydrogenase family.</text>
</comment>
<keyword evidence="3" id="KW-0311">Gluconate utilization</keyword>
<dbReference type="InterPro" id="IPR036291">
    <property type="entry name" value="NAD(P)-bd_dom_sf"/>
</dbReference>
<dbReference type="InterPro" id="IPR006183">
    <property type="entry name" value="Pgluconate_DH"/>
</dbReference>
<dbReference type="InterPro" id="IPR006184">
    <property type="entry name" value="6PGdom_BS"/>
</dbReference>
<evidence type="ECO:0000256" key="1">
    <source>
        <dbReference type="ARBA" id="ARBA00008419"/>
    </source>
</evidence>
<dbReference type="PROSITE" id="PS00461">
    <property type="entry name" value="6PGD"/>
    <property type="match status" value="1"/>
</dbReference>
<dbReference type="Gene3D" id="3.40.50.720">
    <property type="entry name" value="NAD(P)-binding Rossmann-like Domain"/>
    <property type="match status" value="1"/>
</dbReference>
<dbReference type="EMBL" id="CP000804">
    <property type="protein sequence ID" value="ABU57049.1"/>
    <property type="molecule type" value="Genomic_DNA"/>
</dbReference>
<dbReference type="GO" id="GO:0004616">
    <property type="term" value="F:phosphogluconate dehydrogenase (decarboxylating) activity"/>
    <property type="evidence" value="ECO:0007669"/>
    <property type="project" value="InterPro"/>
</dbReference>
<dbReference type="Pfam" id="PF03446">
    <property type="entry name" value="NAD_binding_2"/>
    <property type="match status" value="1"/>
</dbReference>
<dbReference type="NCBIfam" id="NF007161">
    <property type="entry name" value="PRK09599.1"/>
    <property type="match status" value="1"/>
</dbReference>
<dbReference type="Gene3D" id="1.10.1040.10">
    <property type="entry name" value="N-(1-d-carboxylethyl)-l-norvaline Dehydrogenase, domain 2"/>
    <property type="match status" value="1"/>
</dbReference>
<keyword evidence="2" id="KW-0560">Oxidoreductase</keyword>
<feature type="domain" description="6-phosphogluconate dehydrogenase C-terminal" evidence="4">
    <location>
        <begin position="167"/>
        <end position="295"/>
    </location>
</feature>
<sequence>MDIGITGLGRMGANMARRWLRGGHRVVVHNRSRGPVDELATAGAVPAYTLDELVAALKPPRAVWVMLPAGEVTERAIVALANLMAPGDTIVDAGNTMYKDDLRRAEELKARGIYYVDQGTSGGIWGLELGYCLMVGGDADVVARLEPAFRTLAPQDGYLHCGPVGSGHFVKMVHNGVEYGMMQAYAEGFEIMRSKTEFNLDLHKIAAVWNHGSVVRSWLLELAEDAFRQDPHLESIQGYVEDSGEGRWTIQTAIELDVPAPVITLSLFERFHSRKPESFAAKVLAALRKGFGGHPVKPA</sequence>
<dbReference type="OrthoDB" id="9804542at2"/>
<organism evidence="5 6">
    <name type="scientific">Roseiflexus castenholzii (strain DSM 13941 / HLO8)</name>
    <dbReference type="NCBI Taxonomy" id="383372"/>
    <lineage>
        <taxon>Bacteria</taxon>
        <taxon>Bacillati</taxon>
        <taxon>Chloroflexota</taxon>
        <taxon>Chloroflexia</taxon>
        <taxon>Chloroflexales</taxon>
        <taxon>Roseiflexineae</taxon>
        <taxon>Roseiflexaceae</taxon>
        <taxon>Roseiflexus</taxon>
    </lineage>
</organism>
<dbReference type="InterPro" id="IPR006114">
    <property type="entry name" value="6PGDH_C"/>
</dbReference>
<dbReference type="SUPFAM" id="SSF48179">
    <property type="entry name" value="6-phosphogluconate dehydrogenase C-terminal domain-like"/>
    <property type="match status" value="1"/>
</dbReference>